<protein>
    <recommendedName>
        <fullName evidence="8">Probable cytosol aminopeptidase</fullName>
        <ecNumber evidence="8">3.4.11.1</ecNumber>
    </recommendedName>
    <alternativeName>
        <fullName evidence="8">Leucine aminopeptidase</fullName>
        <shortName evidence="8">LAP</shortName>
        <ecNumber evidence="8">3.4.11.10</ecNumber>
    </alternativeName>
    <alternativeName>
        <fullName evidence="8">Leucyl aminopeptidase</fullName>
    </alternativeName>
</protein>
<dbReference type="Pfam" id="PF00883">
    <property type="entry name" value="Peptidase_M17"/>
    <property type="match status" value="1"/>
</dbReference>
<dbReference type="PANTHER" id="PTHR11963">
    <property type="entry name" value="LEUCINE AMINOPEPTIDASE-RELATED"/>
    <property type="match status" value="1"/>
</dbReference>
<dbReference type="GO" id="GO:0005737">
    <property type="term" value="C:cytoplasm"/>
    <property type="evidence" value="ECO:0007669"/>
    <property type="project" value="UniProtKB-SubCell"/>
</dbReference>
<dbReference type="Gene3D" id="3.40.220.10">
    <property type="entry name" value="Leucine Aminopeptidase, subunit E, domain 1"/>
    <property type="match status" value="1"/>
</dbReference>
<dbReference type="SUPFAM" id="SSF52949">
    <property type="entry name" value="Macro domain-like"/>
    <property type="match status" value="1"/>
</dbReference>
<feature type="binding site" evidence="8">
    <location>
        <position position="280"/>
    </location>
    <ligand>
        <name>Mn(2+)</name>
        <dbReference type="ChEBI" id="CHEBI:29035"/>
        <label>2</label>
    </ligand>
</feature>
<feature type="binding site" evidence="8">
    <location>
        <position position="364"/>
    </location>
    <ligand>
        <name>Mn(2+)</name>
        <dbReference type="ChEBI" id="CHEBI:29035"/>
        <label>1</label>
    </ligand>
</feature>
<dbReference type="PROSITE" id="PS00631">
    <property type="entry name" value="CYTOSOL_AP"/>
    <property type="match status" value="1"/>
</dbReference>
<dbReference type="EC" id="3.4.11.1" evidence="8"/>
<evidence type="ECO:0000256" key="7">
    <source>
        <dbReference type="ARBA" id="ARBA00023211"/>
    </source>
</evidence>
<feature type="active site" evidence="8">
    <location>
        <position position="292"/>
    </location>
</feature>
<feature type="domain" description="Cytosol aminopeptidase" evidence="10">
    <location>
        <begin position="360"/>
        <end position="367"/>
    </location>
</feature>
<comment type="similarity">
    <text evidence="3 8">Belongs to the peptidase M17 family.</text>
</comment>
<dbReference type="RefSeq" id="WP_369060721.1">
    <property type="nucleotide sequence ID" value="NZ_CP158375.1"/>
</dbReference>
<dbReference type="PANTHER" id="PTHR11963:SF23">
    <property type="entry name" value="CYTOSOL AMINOPEPTIDASE"/>
    <property type="match status" value="1"/>
</dbReference>
<evidence type="ECO:0000259" key="10">
    <source>
        <dbReference type="PROSITE" id="PS00631"/>
    </source>
</evidence>
<keyword evidence="8" id="KW-0479">Metal-binding</keyword>
<evidence type="ECO:0000256" key="2">
    <source>
        <dbReference type="ARBA" id="ARBA00000967"/>
    </source>
</evidence>
<evidence type="ECO:0000256" key="6">
    <source>
        <dbReference type="ARBA" id="ARBA00022801"/>
    </source>
</evidence>
<evidence type="ECO:0000256" key="3">
    <source>
        <dbReference type="ARBA" id="ARBA00009528"/>
    </source>
</evidence>
<dbReference type="Gene3D" id="3.40.630.10">
    <property type="entry name" value="Zn peptidases"/>
    <property type="match status" value="1"/>
</dbReference>
<feature type="chain" id="PRO_5044314801" description="Probable cytosol aminopeptidase" evidence="9">
    <location>
        <begin position="24"/>
        <end position="523"/>
    </location>
</feature>
<dbReference type="InterPro" id="IPR000819">
    <property type="entry name" value="Peptidase_M17_C"/>
</dbReference>
<feature type="binding site" evidence="8">
    <location>
        <position position="285"/>
    </location>
    <ligand>
        <name>Mn(2+)</name>
        <dbReference type="ChEBI" id="CHEBI:29035"/>
        <label>2</label>
    </ligand>
</feature>
<dbReference type="GO" id="GO:0006508">
    <property type="term" value="P:proteolysis"/>
    <property type="evidence" value="ECO:0007669"/>
    <property type="project" value="UniProtKB-KW"/>
</dbReference>
<dbReference type="InterPro" id="IPR008283">
    <property type="entry name" value="Peptidase_M17_N"/>
</dbReference>
<comment type="subcellular location">
    <subcellularLocation>
        <location evidence="8">Cytoplasm</location>
    </subcellularLocation>
</comment>
<evidence type="ECO:0000256" key="4">
    <source>
        <dbReference type="ARBA" id="ARBA00022438"/>
    </source>
</evidence>
<dbReference type="Pfam" id="PF02789">
    <property type="entry name" value="Peptidase_M17_N"/>
    <property type="match status" value="1"/>
</dbReference>
<evidence type="ECO:0000256" key="1">
    <source>
        <dbReference type="ARBA" id="ARBA00000135"/>
    </source>
</evidence>
<dbReference type="GO" id="GO:0030145">
    <property type="term" value="F:manganese ion binding"/>
    <property type="evidence" value="ECO:0007669"/>
    <property type="project" value="UniProtKB-UniRule"/>
</dbReference>
<feature type="signal peptide" evidence="9">
    <location>
        <begin position="1"/>
        <end position="23"/>
    </location>
</feature>
<feature type="binding site" evidence="8">
    <location>
        <position position="285"/>
    </location>
    <ligand>
        <name>Mn(2+)</name>
        <dbReference type="ChEBI" id="CHEBI:29035"/>
        <label>1</label>
    </ligand>
</feature>
<evidence type="ECO:0000256" key="8">
    <source>
        <dbReference type="HAMAP-Rule" id="MF_00181"/>
    </source>
</evidence>
<dbReference type="EC" id="3.4.11.10" evidence="8"/>
<dbReference type="PRINTS" id="PR00481">
    <property type="entry name" value="LAMNOPPTDASE"/>
</dbReference>
<organism evidence="11">
    <name type="scientific">Caulobacter sp. 73W</name>
    <dbReference type="NCBI Taxonomy" id="3161137"/>
    <lineage>
        <taxon>Bacteria</taxon>
        <taxon>Pseudomonadati</taxon>
        <taxon>Pseudomonadota</taxon>
        <taxon>Alphaproteobacteria</taxon>
        <taxon>Caulobacterales</taxon>
        <taxon>Caulobacteraceae</taxon>
        <taxon>Caulobacter</taxon>
    </lineage>
</organism>
<dbReference type="InterPro" id="IPR011356">
    <property type="entry name" value="Leucine_aapep/pepB"/>
</dbReference>
<feature type="binding site" evidence="8">
    <location>
        <position position="303"/>
    </location>
    <ligand>
        <name>Mn(2+)</name>
        <dbReference type="ChEBI" id="CHEBI:29035"/>
        <label>2</label>
    </ligand>
</feature>
<dbReference type="GO" id="GO:0070006">
    <property type="term" value="F:metalloaminopeptidase activity"/>
    <property type="evidence" value="ECO:0007669"/>
    <property type="project" value="InterPro"/>
</dbReference>
<feature type="binding site" evidence="8">
    <location>
        <position position="362"/>
    </location>
    <ligand>
        <name>Mn(2+)</name>
        <dbReference type="ChEBI" id="CHEBI:29035"/>
        <label>1</label>
    </ligand>
</feature>
<keyword evidence="5 8" id="KW-0645">Protease</keyword>
<dbReference type="HAMAP" id="MF_00181">
    <property type="entry name" value="Cytosol_peptidase_M17"/>
    <property type="match status" value="1"/>
</dbReference>
<name>A0AB39KV10_9CAUL</name>
<comment type="cofactor">
    <cofactor evidence="8">
        <name>Mn(2+)</name>
        <dbReference type="ChEBI" id="CHEBI:29035"/>
    </cofactor>
    <text evidence="8">Binds 2 manganese ions per subunit.</text>
</comment>
<dbReference type="NCBIfam" id="NF002077">
    <property type="entry name" value="PRK00913.2-4"/>
    <property type="match status" value="1"/>
</dbReference>
<keyword evidence="4 8" id="KW-0031">Aminopeptidase</keyword>
<dbReference type="AlphaFoldDB" id="A0AB39KV10"/>
<gene>
    <name evidence="8" type="primary">pepA</name>
    <name evidence="11" type="ORF">ABOZ73_03405</name>
</gene>
<evidence type="ECO:0000256" key="9">
    <source>
        <dbReference type="SAM" id="SignalP"/>
    </source>
</evidence>
<comment type="function">
    <text evidence="8">Presumably involved in the processing and regular turnover of intracellular proteins. Catalyzes the removal of unsubstituted N-terminal amino acids from various peptides.</text>
</comment>
<keyword evidence="9" id="KW-0732">Signal</keyword>
<keyword evidence="6 8" id="KW-0378">Hydrolase</keyword>
<sequence length="523" mass="53293">MKRLTASLLAAAACAALSTAAEAAPRSVVFAPQAAATGALVLPLSSAADLETRGAALDPASRAAVAKALTAAKFTYKPKAVLSLRGIGAYDQIVVLGTGTKALTPAKAADLGGIAAKQTGKEPGPVSIAADGVGDAAQIALGATLAGYSFDLYKQPSSDPAERKSDKPAPVTVVTAQGAAAKAAWERDGQALADAVAFTRDLVTEPANALYPEEFVARTRRAFEGVPGVTIEVLDVPAMEKEGMGAILGVGVGSKRPPRMLAVHYKGAGAPAAPVALAGKGITFDSGGISLKPNAGMWKMKDDMAGAAAVTGAVLSLAKAKAPVNVVAIAALAENMPDGAAIRPGDVLKTMTGKTIEIWSTDAEGRLVLADGVAWAEKRYKPAAIVDVATLTGAVVGALASDYAGVFSRHDSLADQLEAAGKTSGEELWRLPMHPSYADRVKSDIADIRNTGEPGPGAGLGAQIIGFFVSPDMPWAHVDIAGTAWADSDQPTTPKGATGYGVRLLDRFVRDFKPVPTAQSEAQ</sequence>
<dbReference type="InterPro" id="IPR023042">
    <property type="entry name" value="Peptidase_M17_leu_NH2_pept"/>
</dbReference>
<reference evidence="11" key="1">
    <citation type="submission" date="2024-06" db="EMBL/GenBank/DDBJ databases">
        <title>Caulobacter inopinatus, sp. nov.</title>
        <authorList>
            <person name="Donachie S.P."/>
        </authorList>
    </citation>
    <scope>NUCLEOTIDE SEQUENCE</scope>
    <source>
        <strain evidence="11">73W</strain>
    </source>
</reference>
<keyword evidence="8" id="KW-0963">Cytoplasm</keyword>
<feature type="binding site" evidence="8">
    <location>
        <position position="364"/>
    </location>
    <ligand>
        <name>Mn(2+)</name>
        <dbReference type="ChEBI" id="CHEBI:29035"/>
        <label>2</label>
    </ligand>
</feature>
<evidence type="ECO:0000256" key="5">
    <source>
        <dbReference type="ARBA" id="ARBA00022670"/>
    </source>
</evidence>
<comment type="catalytic activity">
    <reaction evidence="1 8">
        <text>Release of an N-terminal amino acid, Xaa-|-Yaa-, in which Xaa is preferably Leu, but may be other amino acids including Pro although not Arg or Lys, and Yaa may be Pro. Amino acid amides and methyl esters are also readily hydrolyzed, but rates on arylamides are exceedingly low.</text>
        <dbReference type="EC" id="3.4.11.1"/>
    </reaction>
</comment>
<proteinExistence type="inferred from homology"/>
<comment type="catalytic activity">
    <reaction evidence="2 8">
        <text>Release of an N-terminal amino acid, preferentially leucine, but not glutamic or aspartic acids.</text>
        <dbReference type="EC" id="3.4.11.10"/>
    </reaction>
</comment>
<evidence type="ECO:0000313" key="11">
    <source>
        <dbReference type="EMBL" id="XDO97479.1"/>
    </source>
</evidence>
<feature type="active site" evidence="8">
    <location>
        <position position="366"/>
    </location>
</feature>
<keyword evidence="7 8" id="KW-0464">Manganese</keyword>
<dbReference type="SUPFAM" id="SSF53187">
    <property type="entry name" value="Zn-dependent exopeptidases"/>
    <property type="match status" value="1"/>
</dbReference>
<dbReference type="EMBL" id="CP158375">
    <property type="protein sequence ID" value="XDO97479.1"/>
    <property type="molecule type" value="Genomic_DNA"/>
</dbReference>
<dbReference type="CDD" id="cd00433">
    <property type="entry name" value="Peptidase_M17"/>
    <property type="match status" value="1"/>
</dbReference>
<dbReference type="InterPro" id="IPR043472">
    <property type="entry name" value="Macro_dom-like"/>
</dbReference>
<accession>A0AB39KV10</accession>